<feature type="domain" description="HTH araC/xylS-type" evidence="4">
    <location>
        <begin position="215"/>
        <end position="313"/>
    </location>
</feature>
<dbReference type="InterPro" id="IPR029062">
    <property type="entry name" value="Class_I_gatase-like"/>
</dbReference>
<dbReference type="GO" id="GO:0003700">
    <property type="term" value="F:DNA-binding transcription factor activity"/>
    <property type="evidence" value="ECO:0007669"/>
    <property type="project" value="InterPro"/>
</dbReference>
<keyword evidence="2" id="KW-0238">DNA-binding</keyword>
<dbReference type="PROSITE" id="PS00041">
    <property type="entry name" value="HTH_ARAC_FAMILY_1"/>
    <property type="match status" value="1"/>
</dbReference>
<dbReference type="InterPro" id="IPR052158">
    <property type="entry name" value="INH-QAR"/>
</dbReference>
<dbReference type="InterPro" id="IPR009057">
    <property type="entry name" value="Homeodomain-like_sf"/>
</dbReference>
<dbReference type="SUPFAM" id="SSF46689">
    <property type="entry name" value="Homeodomain-like"/>
    <property type="match status" value="2"/>
</dbReference>
<dbReference type="PROSITE" id="PS01124">
    <property type="entry name" value="HTH_ARAC_FAMILY_2"/>
    <property type="match status" value="1"/>
</dbReference>
<gene>
    <name evidence="5" type="primary">ftrA</name>
    <name evidence="5" type="ORF">ENJ42_00520</name>
</gene>
<dbReference type="EMBL" id="DRMJ01000023">
    <property type="protein sequence ID" value="HHL42074.1"/>
    <property type="molecule type" value="Genomic_DNA"/>
</dbReference>
<dbReference type="Pfam" id="PF01965">
    <property type="entry name" value="DJ-1_PfpI"/>
    <property type="match status" value="1"/>
</dbReference>
<comment type="caution">
    <text evidence="5">The sequence shown here is derived from an EMBL/GenBank/DDBJ whole genome shotgun (WGS) entry which is preliminary data.</text>
</comment>
<name>A0A7C5LS05_9PROT</name>
<dbReference type="InterPro" id="IPR002818">
    <property type="entry name" value="DJ-1/PfpI"/>
</dbReference>
<dbReference type="PANTHER" id="PTHR43130">
    <property type="entry name" value="ARAC-FAMILY TRANSCRIPTIONAL REGULATOR"/>
    <property type="match status" value="1"/>
</dbReference>
<dbReference type="Proteomes" id="UP000885830">
    <property type="component" value="Unassembled WGS sequence"/>
</dbReference>
<dbReference type="GO" id="GO:0043565">
    <property type="term" value="F:sequence-specific DNA binding"/>
    <property type="evidence" value="ECO:0007669"/>
    <property type="project" value="InterPro"/>
</dbReference>
<dbReference type="Pfam" id="PF12833">
    <property type="entry name" value="HTH_18"/>
    <property type="match status" value="1"/>
</dbReference>
<sequence>METTQKVCVLAYDGLCTFEYSIAVEIFGLARPEIENWYECEIVAAEPGSLRGLGHVVIETDLGLEALEDADTIIIPGWRGADEPIPGPLKQALIKANAAGKRIASICSGVFVLAQCGLLDGAKVTTHWRYVDELREKFPDTFVDPNVLFVEHGNIITSAGSAAGIDMCLHLIRADFGRAVTNSVARRLVIPAFREGGQAQYISHPVAKYAEGSIAPIMDEIREKLDFEWDIDSLAKLANTSPRTLQRRFKDATGHSPHAWLTLERIELVKDLLETTNLNIQQIANVAGLKTPETLRHHFKRIAGTSPTTYRSKFNPHKEDTA</sequence>
<organism evidence="5">
    <name type="scientific">Hellea balneolensis</name>
    <dbReference type="NCBI Taxonomy" id="287478"/>
    <lineage>
        <taxon>Bacteria</taxon>
        <taxon>Pseudomonadati</taxon>
        <taxon>Pseudomonadota</taxon>
        <taxon>Alphaproteobacteria</taxon>
        <taxon>Maricaulales</taxon>
        <taxon>Robiginitomaculaceae</taxon>
        <taxon>Hellea</taxon>
    </lineage>
</organism>
<proteinExistence type="predicted"/>
<dbReference type="SUPFAM" id="SSF52317">
    <property type="entry name" value="Class I glutamine amidotransferase-like"/>
    <property type="match status" value="1"/>
</dbReference>
<evidence type="ECO:0000313" key="5">
    <source>
        <dbReference type="EMBL" id="HHL42074.1"/>
    </source>
</evidence>
<dbReference type="SMART" id="SM00342">
    <property type="entry name" value="HTH_ARAC"/>
    <property type="match status" value="1"/>
</dbReference>
<keyword evidence="3" id="KW-0804">Transcription</keyword>
<evidence type="ECO:0000256" key="3">
    <source>
        <dbReference type="ARBA" id="ARBA00023163"/>
    </source>
</evidence>
<dbReference type="PANTHER" id="PTHR43130:SF3">
    <property type="entry name" value="HTH-TYPE TRANSCRIPTIONAL REGULATOR RV1931C"/>
    <property type="match status" value="1"/>
</dbReference>
<accession>A0A7C5LS05</accession>
<dbReference type="CDD" id="cd03137">
    <property type="entry name" value="GATase1_AraC_1"/>
    <property type="match status" value="1"/>
</dbReference>
<dbReference type="NCBIfam" id="NF006902">
    <property type="entry name" value="PRK09393.1"/>
    <property type="match status" value="1"/>
</dbReference>
<dbReference type="InterPro" id="IPR018062">
    <property type="entry name" value="HTH_AraC-typ_CS"/>
</dbReference>
<dbReference type="Gene3D" id="1.10.10.60">
    <property type="entry name" value="Homeodomain-like"/>
    <property type="match status" value="1"/>
</dbReference>
<evidence type="ECO:0000259" key="4">
    <source>
        <dbReference type="PROSITE" id="PS01124"/>
    </source>
</evidence>
<dbReference type="Gene3D" id="3.40.50.880">
    <property type="match status" value="1"/>
</dbReference>
<dbReference type="AlphaFoldDB" id="A0A7C5LS05"/>
<keyword evidence="1" id="KW-0805">Transcription regulation</keyword>
<dbReference type="InterPro" id="IPR018060">
    <property type="entry name" value="HTH_AraC"/>
</dbReference>
<evidence type="ECO:0000256" key="1">
    <source>
        <dbReference type="ARBA" id="ARBA00023015"/>
    </source>
</evidence>
<reference evidence="5" key="1">
    <citation type="journal article" date="2020" name="mSystems">
        <title>Genome- and Community-Level Interaction Insights into Carbon Utilization and Element Cycling Functions of Hydrothermarchaeota in Hydrothermal Sediment.</title>
        <authorList>
            <person name="Zhou Z."/>
            <person name="Liu Y."/>
            <person name="Xu W."/>
            <person name="Pan J."/>
            <person name="Luo Z.H."/>
            <person name="Li M."/>
        </authorList>
    </citation>
    <scope>NUCLEOTIDE SEQUENCE [LARGE SCALE GENOMIC DNA]</scope>
    <source>
        <strain evidence="5">HyVt-485</strain>
    </source>
</reference>
<evidence type="ECO:0000256" key="2">
    <source>
        <dbReference type="ARBA" id="ARBA00023125"/>
    </source>
</evidence>
<protein>
    <submittedName>
        <fullName evidence="5">Transcriptional regulator FtrA</fullName>
    </submittedName>
</protein>